<feature type="chain" id="PRO_5046953398" description="META domain-containing protein" evidence="1">
    <location>
        <begin position="24"/>
        <end position="165"/>
    </location>
</feature>
<protein>
    <recommendedName>
        <fullName evidence="4">META domain-containing protein</fullName>
    </recommendedName>
</protein>
<evidence type="ECO:0008006" key="4">
    <source>
        <dbReference type="Google" id="ProtNLM"/>
    </source>
</evidence>
<accession>A0ABW8U5F5</accession>
<name>A0ABW8U5F5_9GAMM</name>
<evidence type="ECO:0000256" key="1">
    <source>
        <dbReference type="SAM" id="SignalP"/>
    </source>
</evidence>
<sequence length="165" mass="18411">MNCFKKCWSWIFLVAPLSLLVGCDSPTNNDQMTNAATVAPIAIMPSAIVMMGKTKATERFLTGRWRVVSINGNPVDGDLMLDLTQFSAGKGEFYDGCERILVTFNTHDLSDERLLIDHSTRKGGDCNSMLIDEVMWMLSDVYAFERKGDDLKIIAMKNAMHLVPV</sequence>
<dbReference type="EMBL" id="JBJJXE010000002">
    <property type="protein sequence ID" value="MFL1731858.1"/>
    <property type="molecule type" value="Genomic_DNA"/>
</dbReference>
<dbReference type="Proteomes" id="UP001624684">
    <property type="component" value="Unassembled WGS sequence"/>
</dbReference>
<evidence type="ECO:0000313" key="2">
    <source>
        <dbReference type="EMBL" id="MFL1731858.1"/>
    </source>
</evidence>
<keyword evidence="3" id="KW-1185">Reference proteome</keyword>
<gene>
    <name evidence="2" type="ORF">ACJHVH_02410</name>
</gene>
<feature type="signal peptide" evidence="1">
    <location>
        <begin position="1"/>
        <end position="23"/>
    </location>
</feature>
<comment type="caution">
    <text evidence="2">The sequence shown here is derived from an EMBL/GenBank/DDBJ whole genome shotgun (WGS) entry which is preliminary data.</text>
</comment>
<proteinExistence type="predicted"/>
<dbReference type="RefSeq" id="WP_407068636.1">
    <property type="nucleotide sequence ID" value="NZ_JBJJXE010000002.1"/>
</dbReference>
<organism evidence="2 3">
    <name type="scientific">Moraxella oculi</name>
    <dbReference type="NCBI Taxonomy" id="2940516"/>
    <lineage>
        <taxon>Bacteria</taxon>
        <taxon>Pseudomonadati</taxon>
        <taxon>Pseudomonadota</taxon>
        <taxon>Gammaproteobacteria</taxon>
        <taxon>Moraxellales</taxon>
        <taxon>Moraxellaceae</taxon>
        <taxon>Moraxella</taxon>
    </lineage>
</organism>
<dbReference type="PROSITE" id="PS51257">
    <property type="entry name" value="PROKAR_LIPOPROTEIN"/>
    <property type="match status" value="1"/>
</dbReference>
<reference evidence="2 3" key="1">
    <citation type="submission" date="2024-11" db="EMBL/GenBank/DDBJ databases">
        <title>First Report of Moraxella oculi in Brazil in an Infectious Bovine Keratoconjunctivitis Outbreak.</title>
        <authorList>
            <person name="Carvalho C.V."/>
            <person name="Domingues R."/>
            <person name="Coutinho C."/>
            <person name="Honorio N.T.B.S."/>
            <person name="Faza D.R.L.R."/>
            <person name="Carvalho W.A."/>
            <person name="Machado A.B.F."/>
            <person name="Martins M.F."/>
            <person name="Gaspar E.B."/>
        </authorList>
    </citation>
    <scope>NUCLEOTIDE SEQUENCE [LARGE SCALE GENOMIC DNA]</scope>
    <source>
        <strain evidence="2 3">2117LE</strain>
    </source>
</reference>
<evidence type="ECO:0000313" key="3">
    <source>
        <dbReference type="Proteomes" id="UP001624684"/>
    </source>
</evidence>
<keyword evidence="1" id="KW-0732">Signal</keyword>